<accession>A0ABN7VFW0</accession>
<dbReference type="SUPFAM" id="SSF53098">
    <property type="entry name" value="Ribonuclease H-like"/>
    <property type="match status" value="1"/>
</dbReference>
<dbReference type="InterPro" id="IPR012337">
    <property type="entry name" value="RNaseH-like_sf"/>
</dbReference>
<keyword evidence="2" id="KW-1185">Reference proteome</keyword>
<organism evidence="1 2">
    <name type="scientific">Gigaspora margarita</name>
    <dbReference type="NCBI Taxonomy" id="4874"/>
    <lineage>
        <taxon>Eukaryota</taxon>
        <taxon>Fungi</taxon>
        <taxon>Fungi incertae sedis</taxon>
        <taxon>Mucoromycota</taxon>
        <taxon>Glomeromycotina</taxon>
        <taxon>Glomeromycetes</taxon>
        <taxon>Diversisporales</taxon>
        <taxon>Gigasporaceae</taxon>
        <taxon>Gigaspora</taxon>
    </lineage>
</organism>
<proteinExistence type="predicted"/>
<sequence length="149" mass="17637">MKFNLSKVKRACLLYESIEMLLVKYPNLITYGPNKEEWKIYKNLVDLLELFNNATIELLSQTYPTIAHAQIILLAIRKDLESEKDENFLLHYVVDAIISKYIEYFHLITGLLHISTFLDSRYNKCCFPNLDIEEILTPIRKKLINNYLY</sequence>
<gene>
    <name evidence="1" type="ORF">GMARGA_LOCUS18135</name>
</gene>
<evidence type="ECO:0000313" key="2">
    <source>
        <dbReference type="Proteomes" id="UP000789901"/>
    </source>
</evidence>
<dbReference type="EMBL" id="CAJVQB010014250">
    <property type="protein sequence ID" value="CAG8767300.1"/>
    <property type="molecule type" value="Genomic_DNA"/>
</dbReference>
<dbReference type="Proteomes" id="UP000789901">
    <property type="component" value="Unassembled WGS sequence"/>
</dbReference>
<name>A0ABN7VFW0_GIGMA</name>
<evidence type="ECO:0000313" key="1">
    <source>
        <dbReference type="EMBL" id="CAG8767300.1"/>
    </source>
</evidence>
<comment type="caution">
    <text evidence="1">The sequence shown here is derived from an EMBL/GenBank/DDBJ whole genome shotgun (WGS) entry which is preliminary data.</text>
</comment>
<reference evidence="1 2" key="1">
    <citation type="submission" date="2021-06" db="EMBL/GenBank/DDBJ databases">
        <authorList>
            <person name="Kallberg Y."/>
            <person name="Tangrot J."/>
            <person name="Rosling A."/>
        </authorList>
    </citation>
    <scope>NUCLEOTIDE SEQUENCE [LARGE SCALE GENOMIC DNA]</scope>
    <source>
        <strain evidence="1 2">120-4 pot B 10/14</strain>
    </source>
</reference>
<protein>
    <submittedName>
        <fullName evidence="1">30249_t:CDS:1</fullName>
    </submittedName>
</protein>